<dbReference type="AlphaFoldDB" id="A0A7D7KF85"/>
<dbReference type="RefSeq" id="WP_187359495.1">
    <property type="nucleotide sequence ID" value="NZ_QYOH01000030.1"/>
</dbReference>
<proteinExistence type="predicted"/>
<name>A0A7D7KF85_ECOLX</name>
<dbReference type="EMBL" id="CP055981">
    <property type="protein sequence ID" value="QMS41036.1"/>
    <property type="molecule type" value="Genomic_DNA"/>
</dbReference>
<dbReference type="Proteomes" id="UP000514533">
    <property type="component" value="Chromosome"/>
</dbReference>
<organism evidence="1 2">
    <name type="scientific">Escherichia coli</name>
    <dbReference type="NCBI Taxonomy" id="562"/>
    <lineage>
        <taxon>Bacteria</taxon>
        <taxon>Pseudomonadati</taxon>
        <taxon>Pseudomonadota</taxon>
        <taxon>Gammaproteobacteria</taxon>
        <taxon>Enterobacterales</taxon>
        <taxon>Enterobacteriaceae</taxon>
        <taxon>Escherichia</taxon>
    </lineage>
</organism>
<accession>A0A7D7KF85</accession>
<protein>
    <submittedName>
        <fullName evidence="1">Uncharacterized protein</fullName>
    </submittedName>
</protein>
<evidence type="ECO:0000313" key="2">
    <source>
        <dbReference type="Proteomes" id="UP000514533"/>
    </source>
</evidence>
<gene>
    <name evidence="1" type="ORF">HVV39_25090</name>
</gene>
<evidence type="ECO:0000313" key="1">
    <source>
        <dbReference type="EMBL" id="QMS41036.1"/>
    </source>
</evidence>
<sequence>MMIYVVDPVLLKAHNGLRIQMNGTTFYLACVQVVNTIHSNFLLLTKLRALLIDESGR</sequence>
<reference evidence="1 2" key="1">
    <citation type="submission" date="2020-06" db="EMBL/GenBank/DDBJ databases">
        <title>REHAB project genomes.</title>
        <authorList>
            <person name="Shaw L.P."/>
        </authorList>
    </citation>
    <scope>NUCLEOTIDE SEQUENCE [LARGE SCALE GENOMIC DNA]</scope>
    <source>
        <strain evidence="1 2">RHB01-C20</strain>
    </source>
</reference>